<organism evidence="1 2">
    <name type="scientific">Obba rivulosa</name>
    <dbReference type="NCBI Taxonomy" id="1052685"/>
    <lineage>
        <taxon>Eukaryota</taxon>
        <taxon>Fungi</taxon>
        <taxon>Dikarya</taxon>
        <taxon>Basidiomycota</taxon>
        <taxon>Agaricomycotina</taxon>
        <taxon>Agaricomycetes</taxon>
        <taxon>Polyporales</taxon>
        <taxon>Gelatoporiaceae</taxon>
        <taxon>Obba</taxon>
    </lineage>
</organism>
<gene>
    <name evidence="1" type="ORF">OBBRIDRAFT_808467</name>
</gene>
<sequence>MPNVCRNLWHLNMGASDRSFSPSPPSCSPQRPLDSYGQTTRYPADAFLLDELWTVPDPDSWTVSCGGASSADPCLKVDLLSSEVPLDDPGWSKEYELVLDALASKFKLEAVDDHSMHIAVQGVMGFYHLKRILKLFCVFEDIIDELRLEGDPPPVDSDVLVKIDDTKDFGKLCILLVPNMACSRNPSFFCKIYPELYQADGFMLYFNNHPTSLRPDDIISWMMLMGKFAQHTVDCDDDEIAQYRPSLDVFFDEIIRDEALAKRYDLRCSRVALLGSLYFAPSNLPESLSTGLRTQILVLDETSHSSGSKTQSVGWYQMRADCCTSDFTEIRAHLGNRECHHQAILPPPSTLLPEYGTGRRRLEWKPRTVVVSSASIDHNTLEFSPLRPKVA</sequence>
<name>A0A8E2AP10_9APHY</name>
<keyword evidence="2" id="KW-1185">Reference proteome</keyword>
<proteinExistence type="predicted"/>
<accession>A0A8E2AP10</accession>
<evidence type="ECO:0000313" key="1">
    <source>
        <dbReference type="EMBL" id="OCH84127.1"/>
    </source>
</evidence>
<dbReference type="OrthoDB" id="5291055at2759"/>
<dbReference type="EMBL" id="KV722719">
    <property type="protein sequence ID" value="OCH84127.1"/>
    <property type="molecule type" value="Genomic_DNA"/>
</dbReference>
<reference evidence="1 2" key="1">
    <citation type="submission" date="2016-07" db="EMBL/GenBank/DDBJ databases">
        <title>Draft genome of the white-rot fungus Obba rivulosa 3A-2.</title>
        <authorList>
            <consortium name="DOE Joint Genome Institute"/>
            <person name="Miettinen O."/>
            <person name="Riley R."/>
            <person name="Acob R."/>
            <person name="Barry K."/>
            <person name="Cullen D."/>
            <person name="De Vries R."/>
            <person name="Hainaut M."/>
            <person name="Hatakka A."/>
            <person name="Henrissat B."/>
            <person name="Hilden K."/>
            <person name="Kuo R."/>
            <person name="Labutti K."/>
            <person name="Lipzen A."/>
            <person name="Makela M.R."/>
            <person name="Sandor L."/>
            <person name="Spatafora J.W."/>
            <person name="Grigoriev I.V."/>
            <person name="Hibbett D.S."/>
        </authorList>
    </citation>
    <scope>NUCLEOTIDE SEQUENCE [LARGE SCALE GENOMIC DNA]</scope>
    <source>
        <strain evidence="1 2">3A-2</strain>
    </source>
</reference>
<dbReference type="Proteomes" id="UP000250043">
    <property type="component" value="Unassembled WGS sequence"/>
</dbReference>
<evidence type="ECO:0000313" key="2">
    <source>
        <dbReference type="Proteomes" id="UP000250043"/>
    </source>
</evidence>
<dbReference type="AlphaFoldDB" id="A0A8E2AP10"/>
<protein>
    <submittedName>
        <fullName evidence="1">Uncharacterized protein</fullName>
    </submittedName>
</protein>